<comment type="caution">
    <text evidence="1">The sequence shown here is derived from an EMBL/GenBank/DDBJ whole genome shotgun (WGS) entry which is preliminary data.</text>
</comment>
<sequence length="82" mass="8758">MLDYSDKVKGCFSDKVKGCFFVPKNAGILETATALCKVKAIYKLTGTGSGGRFAVSINHVCQKLNATWLALRIIPIDCGSCA</sequence>
<evidence type="ECO:0000313" key="2">
    <source>
        <dbReference type="Proteomes" id="UP001597349"/>
    </source>
</evidence>
<reference evidence="2" key="1">
    <citation type="journal article" date="2019" name="Int. J. Syst. Evol. Microbiol.">
        <title>The Global Catalogue of Microorganisms (GCM) 10K type strain sequencing project: providing services to taxonomists for standard genome sequencing and annotation.</title>
        <authorList>
            <consortium name="The Broad Institute Genomics Platform"/>
            <consortium name="The Broad Institute Genome Sequencing Center for Infectious Disease"/>
            <person name="Wu L."/>
            <person name="Ma J."/>
        </authorList>
    </citation>
    <scope>NUCLEOTIDE SEQUENCE [LARGE SCALE GENOMIC DNA]</scope>
    <source>
        <strain evidence="2">CGMCC 1.16226</strain>
    </source>
</reference>
<dbReference type="EMBL" id="JBHUGY010000008">
    <property type="protein sequence ID" value="MFD2052332.1"/>
    <property type="molecule type" value="Genomic_DNA"/>
</dbReference>
<keyword evidence="2" id="KW-1185">Reference proteome</keyword>
<proteinExistence type="predicted"/>
<dbReference type="RefSeq" id="WP_378921977.1">
    <property type="nucleotide sequence ID" value="NZ_JBHUGY010000008.1"/>
</dbReference>
<name>A0ABW4W9Q3_9HYPH</name>
<evidence type="ECO:0000313" key="1">
    <source>
        <dbReference type="EMBL" id="MFD2052332.1"/>
    </source>
</evidence>
<dbReference type="Proteomes" id="UP001597349">
    <property type="component" value="Unassembled WGS sequence"/>
</dbReference>
<gene>
    <name evidence="1" type="ORF">ACFSQT_04205</name>
</gene>
<organism evidence="1 2">
    <name type="scientific">Mesorhizobium calcicola</name>
    <dbReference type="NCBI Taxonomy" id="1300310"/>
    <lineage>
        <taxon>Bacteria</taxon>
        <taxon>Pseudomonadati</taxon>
        <taxon>Pseudomonadota</taxon>
        <taxon>Alphaproteobacteria</taxon>
        <taxon>Hyphomicrobiales</taxon>
        <taxon>Phyllobacteriaceae</taxon>
        <taxon>Mesorhizobium</taxon>
    </lineage>
</organism>
<protein>
    <submittedName>
        <fullName evidence="1">Uncharacterized protein</fullName>
    </submittedName>
</protein>
<accession>A0ABW4W9Q3</accession>